<gene>
    <name evidence="3" type="ORF">ETU37_18485</name>
</gene>
<comment type="similarity">
    <text evidence="1">Belongs to the short-chain dehydrogenases/reductases (SDR) family.</text>
</comment>
<dbReference type="CDD" id="cd05233">
    <property type="entry name" value="SDR_c"/>
    <property type="match status" value="1"/>
</dbReference>
<evidence type="ECO:0000256" key="1">
    <source>
        <dbReference type="ARBA" id="ARBA00006484"/>
    </source>
</evidence>
<dbReference type="GO" id="GO:0016491">
    <property type="term" value="F:oxidoreductase activity"/>
    <property type="evidence" value="ECO:0007669"/>
    <property type="project" value="UniProtKB-KW"/>
</dbReference>
<organism evidence="3 4">
    <name type="scientific">Nocardioides iriomotensis</name>
    <dbReference type="NCBI Taxonomy" id="715784"/>
    <lineage>
        <taxon>Bacteria</taxon>
        <taxon>Bacillati</taxon>
        <taxon>Actinomycetota</taxon>
        <taxon>Actinomycetes</taxon>
        <taxon>Propionibacteriales</taxon>
        <taxon>Nocardioidaceae</taxon>
        <taxon>Nocardioides</taxon>
    </lineage>
</organism>
<protein>
    <submittedName>
        <fullName evidence="3">SDR family oxidoreductase</fullName>
    </submittedName>
</protein>
<dbReference type="Proteomes" id="UP000291189">
    <property type="component" value="Unassembled WGS sequence"/>
</dbReference>
<dbReference type="OrthoDB" id="9804774at2"/>
<keyword evidence="2" id="KW-0560">Oxidoreductase</keyword>
<dbReference type="InterPro" id="IPR002347">
    <property type="entry name" value="SDR_fam"/>
</dbReference>
<dbReference type="AlphaFoldDB" id="A0A4Q5IV84"/>
<proteinExistence type="inferred from homology"/>
<evidence type="ECO:0000313" key="4">
    <source>
        <dbReference type="Proteomes" id="UP000291189"/>
    </source>
</evidence>
<dbReference type="PRINTS" id="PR00081">
    <property type="entry name" value="GDHRDH"/>
</dbReference>
<accession>A0A4Q5IV84</accession>
<comment type="caution">
    <text evidence="3">The sequence shown here is derived from an EMBL/GenBank/DDBJ whole genome shotgun (WGS) entry which is preliminary data.</text>
</comment>
<dbReference type="PROSITE" id="PS00061">
    <property type="entry name" value="ADH_SHORT"/>
    <property type="match status" value="1"/>
</dbReference>
<reference evidence="3 4" key="1">
    <citation type="submission" date="2019-01" db="EMBL/GenBank/DDBJ databases">
        <title>Nocardioides guangzhouensis sp. nov., an actinobacterium isolated from soil.</title>
        <authorList>
            <person name="Fu Y."/>
            <person name="Cai Y."/>
            <person name="Lin Z."/>
            <person name="Chen P."/>
        </authorList>
    </citation>
    <scope>NUCLEOTIDE SEQUENCE [LARGE SCALE GENOMIC DNA]</scope>
    <source>
        <strain evidence="3 4">NBRC 105384</strain>
    </source>
</reference>
<dbReference type="InterPro" id="IPR020904">
    <property type="entry name" value="Sc_DH/Rdtase_CS"/>
</dbReference>
<dbReference type="FunFam" id="3.40.50.720:FF:000084">
    <property type="entry name" value="Short-chain dehydrogenase reductase"/>
    <property type="match status" value="1"/>
</dbReference>
<dbReference type="Pfam" id="PF13561">
    <property type="entry name" value="adh_short_C2"/>
    <property type="match status" value="1"/>
</dbReference>
<name>A0A4Q5IV84_9ACTN</name>
<dbReference type="EMBL" id="SDPU01000034">
    <property type="protein sequence ID" value="RYU09834.1"/>
    <property type="molecule type" value="Genomic_DNA"/>
</dbReference>
<dbReference type="PANTHER" id="PTHR43639">
    <property type="entry name" value="OXIDOREDUCTASE, SHORT-CHAIN DEHYDROGENASE/REDUCTASE FAMILY (AFU_ORTHOLOGUE AFUA_5G02870)"/>
    <property type="match status" value="1"/>
</dbReference>
<dbReference type="RefSeq" id="WP_129988831.1">
    <property type="nucleotide sequence ID" value="NZ_SDPU01000034.1"/>
</dbReference>
<dbReference type="InterPro" id="IPR036291">
    <property type="entry name" value="NAD(P)-bd_dom_sf"/>
</dbReference>
<evidence type="ECO:0000313" key="3">
    <source>
        <dbReference type="EMBL" id="RYU09834.1"/>
    </source>
</evidence>
<dbReference type="SUPFAM" id="SSF51735">
    <property type="entry name" value="NAD(P)-binding Rossmann-fold domains"/>
    <property type="match status" value="1"/>
</dbReference>
<keyword evidence="4" id="KW-1185">Reference proteome</keyword>
<dbReference type="PRINTS" id="PR00080">
    <property type="entry name" value="SDRFAMILY"/>
</dbReference>
<dbReference type="Gene3D" id="3.40.50.720">
    <property type="entry name" value="NAD(P)-binding Rossmann-like Domain"/>
    <property type="match status" value="1"/>
</dbReference>
<sequence length="250" mass="25270">MTARGVLVTGGSRGIGAAIARAFATQGDRVAVHYGSSAMLAEDVASSLPGDGHVTVQADLADADAVGRAVDSAAARLGRLDVLVNNAGVFLAHPPLSTSYDEWQTAWSQTLATNLVGAANAAYCAIPHLRAAGGGAIVNVSSRGAFRGEPNNPAYGASKAGMNAFGQSLAIALAPEGITVGTVAPGFVQTEMAREILDGPGGDAVRAQSPFGRVARPEEVAAAVLWLASPEARFSTGTIIDVNGASYLRS</sequence>
<evidence type="ECO:0000256" key="2">
    <source>
        <dbReference type="ARBA" id="ARBA00023002"/>
    </source>
</evidence>
<dbReference type="PANTHER" id="PTHR43639:SF1">
    <property type="entry name" value="SHORT-CHAIN DEHYDROGENASE_REDUCTASE FAMILY PROTEIN"/>
    <property type="match status" value="1"/>
</dbReference>